<keyword evidence="2 6" id="KW-0479">Metal-binding</keyword>
<evidence type="ECO:0000256" key="1">
    <source>
        <dbReference type="ARBA" id="ARBA00022670"/>
    </source>
</evidence>
<keyword evidence="4 6" id="KW-0862">Zinc</keyword>
<dbReference type="Gene3D" id="2.60.40.10">
    <property type="entry name" value="Immunoglobulins"/>
    <property type="match status" value="1"/>
</dbReference>
<dbReference type="Pfam" id="PF10462">
    <property type="entry name" value="Peptidase_M66"/>
    <property type="match status" value="1"/>
</dbReference>
<feature type="binding site" evidence="6">
    <location>
        <position position="429"/>
    </location>
    <ligand>
        <name>Zn(2+)</name>
        <dbReference type="ChEBI" id="CHEBI:29105"/>
        <note>catalytic</note>
    </ligand>
</feature>
<feature type="binding site" evidence="6">
    <location>
        <position position="419"/>
    </location>
    <ligand>
        <name>Zn(2+)</name>
        <dbReference type="ChEBI" id="CHEBI:29105"/>
        <note>catalytic</note>
    </ligand>
</feature>
<evidence type="ECO:0000313" key="12">
    <source>
        <dbReference type="Proteomes" id="UP001229313"/>
    </source>
</evidence>
<dbReference type="PROSITE" id="PS50853">
    <property type="entry name" value="FN3"/>
    <property type="match status" value="1"/>
</dbReference>
<evidence type="ECO:0000256" key="6">
    <source>
        <dbReference type="PROSITE-ProRule" id="PRU01031"/>
    </source>
</evidence>
<dbReference type="CDD" id="cd00063">
    <property type="entry name" value="FN3"/>
    <property type="match status" value="1"/>
</dbReference>
<dbReference type="PANTHER" id="PTHR39540:SF1">
    <property type="entry name" value="DICTOMALLEIN-1-RELATED"/>
    <property type="match status" value="1"/>
</dbReference>
<feature type="compositionally biased region" description="Pro residues" evidence="7">
    <location>
        <begin position="38"/>
        <end position="52"/>
    </location>
</feature>
<dbReference type="PROSITE" id="PS51694">
    <property type="entry name" value="PEPTIDASE_M66"/>
    <property type="match status" value="1"/>
</dbReference>
<name>A0ABY9PG05_9GAMM</name>
<dbReference type="InterPro" id="IPR019503">
    <property type="entry name" value="Peptidase_M66_dom"/>
</dbReference>
<comment type="cofactor">
    <cofactor evidence="6">
        <name>Zn(2+)</name>
        <dbReference type="ChEBI" id="CHEBI:29105"/>
    </cofactor>
    <text evidence="6">Binds 1 zinc ion per subunit.</text>
</comment>
<feature type="domain" description="Fibronectin type-III" evidence="9">
    <location>
        <begin position="51"/>
        <end position="143"/>
    </location>
</feature>
<dbReference type="PANTHER" id="PTHR39540">
    <property type="match status" value="1"/>
</dbReference>
<dbReference type="InterPro" id="IPR051256">
    <property type="entry name" value="Dictomallein"/>
</dbReference>
<evidence type="ECO:0000256" key="3">
    <source>
        <dbReference type="ARBA" id="ARBA00022801"/>
    </source>
</evidence>
<keyword evidence="1 6" id="KW-0645">Protease</keyword>
<evidence type="ECO:0000256" key="7">
    <source>
        <dbReference type="SAM" id="MobiDB-lite"/>
    </source>
</evidence>
<gene>
    <name evidence="11" type="ORF">RDV84_08070</name>
</gene>
<organism evidence="11 12">
    <name type="scientific">Lysobacter yananisis</name>
    <dbReference type="NCBI Taxonomy" id="1003114"/>
    <lineage>
        <taxon>Bacteria</taxon>
        <taxon>Pseudomonadati</taxon>
        <taxon>Pseudomonadota</taxon>
        <taxon>Gammaproteobacteria</taxon>
        <taxon>Lysobacterales</taxon>
        <taxon>Lysobacteraceae</taxon>
        <taxon>Lysobacter</taxon>
    </lineage>
</organism>
<keyword evidence="3 6" id="KW-0378">Hydrolase</keyword>
<dbReference type="InterPro" id="IPR013783">
    <property type="entry name" value="Ig-like_fold"/>
</dbReference>
<evidence type="ECO:0000313" key="11">
    <source>
        <dbReference type="EMBL" id="WMT04782.1"/>
    </source>
</evidence>
<evidence type="ECO:0000256" key="5">
    <source>
        <dbReference type="ARBA" id="ARBA00023049"/>
    </source>
</evidence>
<proteinExistence type="predicted"/>
<dbReference type="Proteomes" id="UP001229313">
    <property type="component" value="Chromosome"/>
</dbReference>
<feature type="active site" evidence="6">
    <location>
        <position position="420"/>
    </location>
</feature>
<keyword evidence="8" id="KW-0732">Signal</keyword>
<sequence>MKLLRFRALALSLLAATALVACGGGGGGKDAPNAGPNPATPGTPGTPGPAAPSAPTRLIASAGVGRVELSWNAAPGATSYEIYQGLAPGAQGAAPVVRNVAGTAATVAGLAPGSTYYFMVRAVNAGGSSAPSNEASATPLAQAPTAALDIAALELAQTHVLPAQGLGWTLSAASESYHAIGGRPALALLRLSAADARNVRLEGWADGTLLGAVEVAPPAALPPTEGAGPAYATDRYSADIPAAWMTPALQLRLRADNYLPGAAQAPLIGADSSAVLRVLPFYLFGATPDNSVPLSVSGLPDAATVDEIYAKWPVARLIAQNHPAQATIWPTLVVPPQGGKPAYLAHNADAVSDKFHLMSSVLAVLGGLIDANGERPAPVQFYAPLILFNAAGRVVSPGGGLGGGEVGTGDHAYRGIFIHEQGHAMGLPHQGEAHRAGRYPYAGGSLAGSAWGYDAVGKRFQPPFMPTTSTRYARCRGDTFDGAPRQIDAEGRCVKQDPMQSGASDQAPEYRFSTFSDYSTGMYQRYFEGTTQRSADGRRSYSGGSVIQDAAFASGYRRWDTIDRRWVEAATATTSGGLFGLDQNLPQRRDVPLYAIAMTLSNAGTPEVSQIYPPLSYTGNLLRYIDPTDAAQRASIVPDTSVNFWYCRNGGCDYTLRATYADGSVRHVLIQDGFRPFNQARGTPPASASDPLDGDSFRTWVVHVPADKALRRIELLHTPMVWEGFPASPAVLAARDVAAPLAPLGFGADAASCTELPTIAVPASALPPPRCADPAAAAAAAVSQAQSRLRGLLRDALRR</sequence>
<dbReference type="RefSeq" id="WP_309153017.1">
    <property type="nucleotide sequence ID" value="NZ_CP133568.1"/>
</dbReference>
<feature type="binding site" evidence="6">
    <location>
        <position position="423"/>
    </location>
    <ligand>
        <name>Zn(2+)</name>
        <dbReference type="ChEBI" id="CHEBI:29105"/>
        <note>catalytic</note>
    </ligand>
</feature>
<keyword evidence="12" id="KW-1185">Reference proteome</keyword>
<evidence type="ECO:0000256" key="2">
    <source>
        <dbReference type="ARBA" id="ARBA00022723"/>
    </source>
</evidence>
<evidence type="ECO:0000256" key="4">
    <source>
        <dbReference type="ARBA" id="ARBA00022833"/>
    </source>
</evidence>
<dbReference type="GO" id="GO:0008237">
    <property type="term" value="F:metallopeptidase activity"/>
    <property type="evidence" value="ECO:0007669"/>
    <property type="project" value="UniProtKB-KW"/>
</dbReference>
<keyword evidence="5 6" id="KW-0482">Metalloprotease</keyword>
<protein>
    <submittedName>
        <fullName evidence="11">M66 family metalloprotease</fullName>
    </submittedName>
</protein>
<feature type="region of interest" description="Disordered" evidence="7">
    <location>
        <begin position="27"/>
        <end position="54"/>
    </location>
</feature>
<evidence type="ECO:0000259" key="10">
    <source>
        <dbReference type="PROSITE" id="PS51694"/>
    </source>
</evidence>
<evidence type="ECO:0000256" key="8">
    <source>
        <dbReference type="SAM" id="SignalP"/>
    </source>
</evidence>
<dbReference type="Pfam" id="PF00041">
    <property type="entry name" value="fn3"/>
    <property type="match status" value="1"/>
</dbReference>
<dbReference type="PROSITE" id="PS51257">
    <property type="entry name" value="PROKAR_LIPOPROTEIN"/>
    <property type="match status" value="1"/>
</dbReference>
<evidence type="ECO:0000259" key="9">
    <source>
        <dbReference type="PROSITE" id="PS50853"/>
    </source>
</evidence>
<feature type="domain" description="Peptidase M66" evidence="10">
    <location>
        <begin position="266"/>
        <end position="533"/>
    </location>
</feature>
<dbReference type="InterPro" id="IPR003961">
    <property type="entry name" value="FN3_dom"/>
</dbReference>
<feature type="chain" id="PRO_5047077615" evidence="8">
    <location>
        <begin position="24"/>
        <end position="799"/>
    </location>
</feature>
<reference evidence="11 12" key="1">
    <citation type="submission" date="2023-08" db="EMBL/GenBank/DDBJ databases">
        <title>The whole genome sequence of Lysobacter yananisis.</title>
        <authorList>
            <person name="Sun H."/>
        </authorList>
    </citation>
    <scope>NUCLEOTIDE SEQUENCE [LARGE SCALE GENOMIC DNA]</scope>
    <source>
        <strain evidence="11 12">SNNU513</strain>
    </source>
</reference>
<feature type="signal peptide" evidence="8">
    <location>
        <begin position="1"/>
        <end position="23"/>
    </location>
</feature>
<dbReference type="SUPFAM" id="SSF49265">
    <property type="entry name" value="Fibronectin type III"/>
    <property type="match status" value="1"/>
</dbReference>
<dbReference type="InterPro" id="IPR036116">
    <property type="entry name" value="FN3_sf"/>
</dbReference>
<accession>A0ABY9PG05</accession>
<dbReference type="SUPFAM" id="SSF55486">
    <property type="entry name" value="Metalloproteases ('zincins'), catalytic domain"/>
    <property type="match status" value="1"/>
</dbReference>
<dbReference type="EMBL" id="CP133568">
    <property type="protein sequence ID" value="WMT04782.1"/>
    <property type="molecule type" value="Genomic_DNA"/>
</dbReference>
<dbReference type="SMART" id="SM00060">
    <property type="entry name" value="FN3"/>
    <property type="match status" value="1"/>
</dbReference>